<sequence length="213" mass="22884">MKPEGLRERKKRQTETAIELAGIEIALESGLESVTVAKICARAQVSRSTFFNYMPSLEAAIFGRPYPRLVPGEVGAMLDAAEGLPLSSALLGVVMSVIERTSVNPEVAGKRYQLMQEHPETQILVRGPLTQVFDDLADVAGGWLEAHPERQASAGPARREAKLLVGIVGMALEDLLLRLSADGGLQDVELSPADWFEAITNIAHLAGSQVQGS</sequence>
<dbReference type="InterPro" id="IPR009057">
    <property type="entry name" value="Homeodomain-like_sf"/>
</dbReference>
<dbReference type="EMBL" id="JACSQC010000006">
    <property type="protein sequence ID" value="MBD8044844.1"/>
    <property type="molecule type" value="Genomic_DNA"/>
</dbReference>
<dbReference type="Proteomes" id="UP000652763">
    <property type="component" value="Unassembled WGS sequence"/>
</dbReference>
<reference evidence="1 2" key="1">
    <citation type="submission" date="2020-08" db="EMBL/GenBank/DDBJ databases">
        <title>A Genomic Blueprint of the Chicken Gut Microbiome.</title>
        <authorList>
            <person name="Gilroy R."/>
            <person name="Ravi A."/>
            <person name="Getino M."/>
            <person name="Pursley I."/>
            <person name="Horton D.L."/>
            <person name="Alikhan N.-F."/>
            <person name="Baker D."/>
            <person name="Gharbi K."/>
            <person name="Hall N."/>
            <person name="Watson M."/>
            <person name="Adriaenssens E.M."/>
            <person name="Foster-Nyarko E."/>
            <person name="Jarju S."/>
            <person name="Secka A."/>
            <person name="Antonio M."/>
            <person name="Oren A."/>
            <person name="Chaudhuri R."/>
            <person name="La Ragione R.M."/>
            <person name="Hildebrand F."/>
            <person name="Pallen M.J."/>
        </authorList>
    </citation>
    <scope>NUCLEOTIDE SEQUENCE [LARGE SCALE GENOMIC DNA]</scope>
    <source>
        <strain evidence="1 2">Sa2BUA2</strain>
    </source>
</reference>
<dbReference type="SUPFAM" id="SSF46689">
    <property type="entry name" value="Homeodomain-like"/>
    <property type="match status" value="1"/>
</dbReference>
<name>A0ABR8YLR4_9MICC</name>
<evidence type="ECO:0000313" key="1">
    <source>
        <dbReference type="EMBL" id="MBD8044844.1"/>
    </source>
</evidence>
<comment type="caution">
    <text evidence="1">The sequence shown here is derived from an EMBL/GenBank/DDBJ whole genome shotgun (WGS) entry which is preliminary data.</text>
</comment>
<keyword evidence="2" id="KW-1185">Reference proteome</keyword>
<evidence type="ECO:0000313" key="2">
    <source>
        <dbReference type="Proteomes" id="UP000652763"/>
    </source>
</evidence>
<proteinExistence type="predicted"/>
<gene>
    <name evidence="1" type="ORF">H9638_13615</name>
</gene>
<dbReference type="Gene3D" id="1.10.357.10">
    <property type="entry name" value="Tetracycline Repressor, domain 2"/>
    <property type="match status" value="1"/>
</dbReference>
<organism evidence="1 2">
    <name type="scientific">Arthrobacter pullicola</name>
    <dbReference type="NCBI Taxonomy" id="2762224"/>
    <lineage>
        <taxon>Bacteria</taxon>
        <taxon>Bacillati</taxon>
        <taxon>Actinomycetota</taxon>
        <taxon>Actinomycetes</taxon>
        <taxon>Micrococcales</taxon>
        <taxon>Micrococcaceae</taxon>
        <taxon>Arthrobacter</taxon>
    </lineage>
</organism>
<accession>A0ABR8YLR4</accession>
<protein>
    <submittedName>
        <fullName evidence="1">TetR family transcriptional regulator</fullName>
    </submittedName>
</protein>
<dbReference type="RefSeq" id="WP_191748195.1">
    <property type="nucleotide sequence ID" value="NZ_JACSQC010000006.1"/>
</dbReference>